<sequence>MASSLNPTKVQSNVPAEALLVPSQATLSVSSPLAREMTKEKVAEGHDEEKSDEAGSYPLEWRYPDGGARAWLVVLGCFMFAATCMAYGLVWGVLQDYYHTYMFPGTSLSILSLAGGVQNFLMNGTAYLSGGLGDRYGYKRLLILSSILAYLCLLASAFSTKLYHIFLFQGIFLGFSHGLGMPLYMSLPSQWFLEKRGVATGIAVSGSGIGGGVSSLIVRKLLSTVGFRKTMLIYSSMHAVIWIIALCLLKERVRPGQAEEKKQWLPERVDGRFYSVAISVFIGIFGYLGPFYFSTTYTKQFVPSIGKDSILAVIPLVVMNFSAGIGRVSALLEFPADKRIILAGRLADYFGPINIFFSSFFFGGLFQLLVWTFAKTYASIIVFSILNGLVGCWFLSLLPVVCAELFGIQGLSTITGFMVLANSPGQMAGAPIAGAILSASGGNWVAVTMYSGGITVLGALCVLYARFSYEKRIWAFA</sequence>
<evidence type="ECO:0000259" key="4">
    <source>
        <dbReference type="PROSITE" id="PS50850"/>
    </source>
</evidence>
<dbReference type="PROSITE" id="PS50850">
    <property type="entry name" value="MFS"/>
    <property type="match status" value="1"/>
</dbReference>
<feature type="transmembrane region" description="Helical" evidence="3">
    <location>
        <begin position="309"/>
        <end position="332"/>
    </location>
</feature>
<dbReference type="PANTHER" id="PTHR11360:SF284">
    <property type="entry name" value="EG:103B4.3 PROTEIN-RELATED"/>
    <property type="match status" value="1"/>
</dbReference>
<dbReference type="OMA" id="MHAVIWI"/>
<dbReference type="EMBL" id="FUEG01000019">
    <property type="protein sequence ID" value="SJL13104.1"/>
    <property type="molecule type" value="Genomic_DNA"/>
</dbReference>
<protein>
    <recommendedName>
        <fullName evidence="4">Major facilitator superfamily (MFS) profile domain-containing protein</fullName>
    </recommendedName>
</protein>
<feature type="transmembrane region" description="Helical" evidence="3">
    <location>
        <begin position="444"/>
        <end position="465"/>
    </location>
</feature>
<name>A0A284RWH2_ARMOS</name>
<organism evidence="5 6">
    <name type="scientific">Armillaria ostoyae</name>
    <name type="common">Armillaria root rot fungus</name>
    <dbReference type="NCBI Taxonomy" id="47428"/>
    <lineage>
        <taxon>Eukaryota</taxon>
        <taxon>Fungi</taxon>
        <taxon>Dikarya</taxon>
        <taxon>Basidiomycota</taxon>
        <taxon>Agaricomycotina</taxon>
        <taxon>Agaricomycetes</taxon>
        <taxon>Agaricomycetidae</taxon>
        <taxon>Agaricales</taxon>
        <taxon>Marasmiineae</taxon>
        <taxon>Physalacriaceae</taxon>
        <taxon>Armillaria</taxon>
    </lineage>
</organism>
<comment type="similarity">
    <text evidence="2">Belongs to the major facilitator superfamily. Monocarboxylate porter (TC 2.A.1.13) family.</text>
</comment>
<dbReference type="SUPFAM" id="SSF103473">
    <property type="entry name" value="MFS general substrate transporter"/>
    <property type="match status" value="1"/>
</dbReference>
<evidence type="ECO:0000256" key="3">
    <source>
        <dbReference type="SAM" id="Phobius"/>
    </source>
</evidence>
<feature type="transmembrane region" description="Helical" evidence="3">
    <location>
        <begin position="165"/>
        <end position="185"/>
    </location>
</feature>
<feature type="transmembrane region" description="Helical" evidence="3">
    <location>
        <begin position="197"/>
        <end position="219"/>
    </location>
</feature>
<accession>A0A284RWH2</accession>
<evidence type="ECO:0000313" key="5">
    <source>
        <dbReference type="EMBL" id="SJL13104.1"/>
    </source>
</evidence>
<dbReference type="InterPro" id="IPR050327">
    <property type="entry name" value="Proton-linked_MCT"/>
</dbReference>
<reference evidence="6" key="1">
    <citation type="journal article" date="2017" name="Nat. Ecol. Evol.">
        <title>Genome expansion and lineage-specific genetic innovations in the forest pathogenic fungi Armillaria.</title>
        <authorList>
            <person name="Sipos G."/>
            <person name="Prasanna A.N."/>
            <person name="Walter M.C."/>
            <person name="O'Connor E."/>
            <person name="Balint B."/>
            <person name="Krizsan K."/>
            <person name="Kiss B."/>
            <person name="Hess J."/>
            <person name="Varga T."/>
            <person name="Slot J."/>
            <person name="Riley R."/>
            <person name="Boka B."/>
            <person name="Rigling D."/>
            <person name="Barry K."/>
            <person name="Lee J."/>
            <person name="Mihaltcheva S."/>
            <person name="LaButti K."/>
            <person name="Lipzen A."/>
            <person name="Waldron R."/>
            <person name="Moloney N.M."/>
            <person name="Sperisen C."/>
            <person name="Kredics L."/>
            <person name="Vagvoelgyi C."/>
            <person name="Patrignani A."/>
            <person name="Fitzpatrick D."/>
            <person name="Nagy I."/>
            <person name="Doyle S."/>
            <person name="Anderson J.B."/>
            <person name="Grigoriev I.V."/>
            <person name="Gueldener U."/>
            <person name="Muensterkoetter M."/>
            <person name="Nagy L.G."/>
        </authorList>
    </citation>
    <scope>NUCLEOTIDE SEQUENCE [LARGE SCALE GENOMIC DNA]</scope>
    <source>
        <strain evidence="6">C18/9</strain>
    </source>
</reference>
<comment type="subcellular location">
    <subcellularLocation>
        <location evidence="1">Membrane</location>
        <topology evidence="1">Multi-pass membrane protein</topology>
    </subcellularLocation>
</comment>
<dbReference type="Gene3D" id="1.20.1250.20">
    <property type="entry name" value="MFS general substrate transporter like domains"/>
    <property type="match status" value="1"/>
</dbReference>
<evidence type="ECO:0000313" key="6">
    <source>
        <dbReference type="Proteomes" id="UP000219338"/>
    </source>
</evidence>
<feature type="transmembrane region" description="Helical" evidence="3">
    <location>
        <begin position="271"/>
        <end position="289"/>
    </location>
</feature>
<dbReference type="OrthoDB" id="2213137at2759"/>
<dbReference type="InterPro" id="IPR020846">
    <property type="entry name" value="MFS_dom"/>
</dbReference>
<proteinExistence type="inferred from homology"/>
<dbReference type="AlphaFoldDB" id="A0A284RWH2"/>
<keyword evidence="6" id="KW-1185">Reference proteome</keyword>
<dbReference type="Pfam" id="PF07690">
    <property type="entry name" value="MFS_1"/>
    <property type="match status" value="2"/>
</dbReference>
<gene>
    <name evidence="5" type="ORF">ARMOST_16541</name>
</gene>
<feature type="transmembrane region" description="Helical" evidence="3">
    <location>
        <begin position="141"/>
        <end position="159"/>
    </location>
</feature>
<dbReference type="PANTHER" id="PTHR11360">
    <property type="entry name" value="MONOCARBOXYLATE TRANSPORTER"/>
    <property type="match status" value="1"/>
</dbReference>
<dbReference type="GO" id="GO:0022857">
    <property type="term" value="F:transmembrane transporter activity"/>
    <property type="evidence" value="ECO:0007669"/>
    <property type="project" value="InterPro"/>
</dbReference>
<keyword evidence="3" id="KW-0472">Membrane</keyword>
<dbReference type="InterPro" id="IPR011701">
    <property type="entry name" value="MFS"/>
</dbReference>
<feature type="transmembrane region" description="Helical" evidence="3">
    <location>
        <begin position="231"/>
        <end position="250"/>
    </location>
</feature>
<dbReference type="GO" id="GO:0016020">
    <property type="term" value="C:membrane"/>
    <property type="evidence" value="ECO:0007669"/>
    <property type="project" value="UniProtKB-SubCell"/>
</dbReference>
<feature type="transmembrane region" description="Helical" evidence="3">
    <location>
        <begin position="380"/>
        <end position="402"/>
    </location>
</feature>
<evidence type="ECO:0000256" key="2">
    <source>
        <dbReference type="ARBA" id="ARBA00006727"/>
    </source>
</evidence>
<keyword evidence="3" id="KW-0812">Transmembrane</keyword>
<feature type="transmembrane region" description="Helical" evidence="3">
    <location>
        <begin position="353"/>
        <end position="374"/>
    </location>
</feature>
<feature type="domain" description="Major facilitator superfamily (MFS) profile" evidence="4">
    <location>
        <begin position="69"/>
        <end position="470"/>
    </location>
</feature>
<feature type="transmembrane region" description="Helical" evidence="3">
    <location>
        <begin position="414"/>
        <end position="438"/>
    </location>
</feature>
<keyword evidence="3" id="KW-1133">Transmembrane helix</keyword>
<feature type="transmembrane region" description="Helical" evidence="3">
    <location>
        <begin position="70"/>
        <end position="94"/>
    </location>
</feature>
<dbReference type="InterPro" id="IPR036259">
    <property type="entry name" value="MFS_trans_sf"/>
</dbReference>
<feature type="transmembrane region" description="Helical" evidence="3">
    <location>
        <begin position="100"/>
        <end position="121"/>
    </location>
</feature>
<evidence type="ECO:0000256" key="1">
    <source>
        <dbReference type="ARBA" id="ARBA00004141"/>
    </source>
</evidence>
<dbReference type="Proteomes" id="UP000219338">
    <property type="component" value="Unassembled WGS sequence"/>
</dbReference>